<proteinExistence type="predicted"/>
<protein>
    <submittedName>
        <fullName evidence="1">Uncharacterized protein</fullName>
    </submittedName>
</protein>
<dbReference type="EMBL" id="BAABJO010000042">
    <property type="protein sequence ID" value="GAA5138933.1"/>
    <property type="molecule type" value="Genomic_DNA"/>
</dbReference>
<evidence type="ECO:0000313" key="2">
    <source>
        <dbReference type="Proteomes" id="UP001500804"/>
    </source>
</evidence>
<evidence type="ECO:0000313" key="1">
    <source>
        <dbReference type="EMBL" id="GAA5138933.1"/>
    </source>
</evidence>
<dbReference type="RefSeq" id="WP_345611852.1">
    <property type="nucleotide sequence ID" value="NZ_BAABJO010000042.1"/>
</dbReference>
<comment type="caution">
    <text evidence="1">The sequence shown here is derived from an EMBL/GenBank/DDBJ whole genome shotgun (WGS) entry which is preliminary data.</text>
</comment>
<gene>
    <name evidence="1" type="ORF">GCM10023320_74170</name>
</gene>
<keyword evidence="2" id="KW-1185">Reference proteome</keyword>
<accession>A0ABP9P1D2</accession>
<reference evidence="2" key="1">
    <citation type="journal article" date="2019" name="Int. J. Syst. Evol. Microbiol.">
        <title>The Global Catalogue of Microorganisms (GCM) 10K type strain sequencing project: providing services to taxonomists for standard genome sequencing and annotation.</title>
        <authorList>
            <consortium name="The Broad Institute Genomics Platform"/>
            <consortium name="The Broad Institute Genome Sequencing Center for Infectious Disease"/>
            <person name="Wu L."/>
            <person name="Ma J."/>
        </authorList>
    </citation>
    <scope>NUCLEOTIDE SEQUENCE [LARGE SCALE GENOMIC DNA]</scope>
    <source>
        <strain evidence="2">JCM 18302</strain>
    </source>
</reference>
<organism evidence="1 2">
    <name type="scientific">Pseudonocardia adelaidensis</name>
    <dbReference type="NCBI Taxonomy" id="648754"/>
    <lineage>
        <taxon>Bacteria</taxon>
        <taxon>Bacillati</taxon>
        <taxon>Actinomycetota</taxon>
        <taxon>Actinomycetes</taxon>
        <taxon>Pseudonocardiales</taxon>
        <taxon>Pseudonocardiaceae</taxon>
        <taxon>Pseudonocardia</taxon>
    </lineage>
</organism>
<dbReference type="Proteomes" id="UP001500804">
    <property type="component" value="Unassembled WGS sequence"/>
</dbReference>
<name>A0ABP9P1D2_9PSEU</name>
<sequence>MGIVIQIVPGKAEVRPSYWTYPGAADNAARDDLGAILAVGIHGTRPVVTGMIIPGGGT</sequence>